<dbReference type="EC" id="2.4.1.110" evidence="4"/>
<dbReference type="SUPFAM" id="SSF53756">
    <property type="entry name" value="UDP-Glycosyltransferase/glycogen phosphorylase"/>
    <property type="match status" value="1"/>
</dbReference>
<evidence type="ECO:0000259" key="8">
    <source>
        <dbReference type="Pfam" id="PF12038"/>
    </source>
</evidence>
<organism evidence="9 10">
    <name type="scientific">Mariprofundus aestuarium</name>
    <dbReference type="NCBI Taxonomy" id="1921086"/>
    <lineage>
        <taxon>Bacteria</taxon>
        <taxon>Pseudomonadati</taxon>
        <taxon>Pseudomonadota</taxon>
        <taxon>Candidatius Mariprofundia</taxon>
        <taxon>Mariprofundales</taxon>
        <taxon>Mariprofundaceae</taxon>
        <taxon>Mariprofundus</taxon>
    </lineage>
</organism>
<dbReference type="InterPro" id="IPR051862">
    <property type="entry name" value="GT-like_domain_containing_1"/>
</dbReference>
<dbReference type="PANTHER" id="PTHR13615">
    <property type="entry name" value="GLYCOSYLTRANSFERASE-LIKE 1"/>
    <property type="match status" value="1"/>
</dbReference>
<gene>
    <name evidence="9" type="ORF">Ga0123461_2202</name>
</gene>
<comment type="similarity">
    <text evidence="1">Belongs to the glycosyltransferase group 1 family. Glycosyltransferase 4 subfamily.</text>
</comment>
<dbReference type="PANTHER" id="PTHR13615:SF3">
    <property type="entry name" value="GLYCOSYLTRANSFERASE-LIKE DOMAIN-CONTAINING PROTEIN 1"/>
    <property type="match status" value="1"/>
</dbReference>
<dbReference type="AlphaFoldDB" id="A0A2K8L022"/>
<evidence type="ECO:0000256" key="6">
    <source>
        <dbReference type="ARBA" id="ARBA00048439"/>
    </source>
</evidence>
<evidence type="ECO:0000313" key="9">
    <source>
        <dbReference type="EMBL" id="ATX80607.1"/>
    </source>
</evidence>
<reference evidence="9 10" key="1">
    <citation type="submission" date="2016-12" db="EMBL/GenBank/DDBJ databases">
        <title>Isolation and genomic insights into novel planktonic Zetaproteobacteria from stratified waters of the Chesapeake Bay.</title>
        <authorList>
            <person name="McAllister S.M."/>
            <person name="Kato S."/>
            <person name="Chan C.S."/>
            <person name="Chiu B.K."/>
            <person name="Field E.K."/>
        </authorList>
    </citation>
    <scope>NUCLEOTIDE SEQUENCE [LARGE SCALE GENOMIC DNA]</scope>
    <source>
        <strain evidence="9 10">CP-5</strain>
    </source>
</reference>
<accession>A0A2K8L022</accession>
<proteinExistence type="inferred from homology"/>
<sequence length="361" mass="40968">MRILLLSAYDAASHRQWRQGLTQHLPEYKWSVLTLPPRFYSWRVRGNTFSWLAEQQQVLDAPYDLILATSMVDLATLRGIVPKLAATPAILYFHENQFAYPESGHAHPSVEAQITSIYSGLAADRIAFNSAYNRDSFLAGARALIKKMPDHAPLALLDQLGEKSRILPVPLDESCFETRKKEEGAPLTLLWNHRWEYDKGPDRLHLLLQKLETAQLEFRIHIIGQQFRIYPEIFDAIRSQFPHRIGAWGFIEDRIAYLDILRNSDIAMSTALHDFQGVALLEATACGASPVAPNRLAYPEFIPASHLVASFNDDPDREAAAMATRIISLADQREEKAIDISHLAWLQMVKPYRNMIESILA</sequence>
<name>A0A2K8L022_MARES</name>
<dbReference type="RefSeq" id="WP_100278355.1">
    <property type="nucleotide sequence ID" value="NZ_CP018799.1"/>
</dbReference>
<evidence type="ECO:0000256" key="3">
    <source>
        <dbReference type="ARBA" id="ARBA00022679"/>
    </source>
</evidence>
<comment type="catalytic activity">
    <reaction evidence="6">
        <text>queuosine(34) in tRNA(Asp) + GDP-alpha-D-mannose = O-4''-alpha-D-mannosylqueuosine(34) in tRNA(Asp) + GDP + H(+)</text>
        <dbReference type="Rhea" id="RHEA:12885"/>
        <dbReference type="Rhea" id="RHEA-COMP:18572"/>
        <dbReference type="Rhea" id="RHEA-COMP:18581"/>
        <dbReference type="ChEBI" id="CHEBI:15378"/>
        <dbReference type="ChEBI" id="CHEBI:57527"/>
        <dbReference type="ChEBI" id="CHEBI:58189"/>
        <dbReference type="ChEBI" id="CHEBI:194431"/>
        <dbReference type="ChEBI" id="CHEBI:194442"/>
        <dbReference type="EC" id="2.4.1.110"/>
    </reaction>
    <physiologicalReaction direction="left-to-right" evidence="6">
        <dbReference type="Rhea" id="RHEA:12886"/>
    </physiologicalReaction>
</comment>
<evidence type="ECO:0000256" key="5">
    <source>
        <dbReference type="ARBA" id="ARBA00044539"/>
    </source>
</evidence>
<dbReference type="GO" id="GO:0016438">
    <property type="term" value="F:tRNA-queuosine(34) beta-mannosyltransferase activity"/>
    <property type="evidence" value="ECO:0007669"/>
    <property type="project" value="UniProtKB-EC"/>
</dbReference>
<dbReference type="KEGG" id="maes:Ga0123461_2202"/>
<evidence type="ECO:0000256" key="2">
    <source>
        <dbReference type="ARBA" id="ARBA00022676"/>
    </source>
</evidence>
<evidence type="ECO:0000256" key="1">
    <source>
        <dbReference type="ARBA" id="ARBA00009481"/>
    </source>
</evidence>
<evidence type="ECO:0000256" key="4">
    <source>
        <dbReference type="ARBA" id="ARBA00044517"/>
    </source>
</evidence>
<dbReference type="InterPro" id="IPR022701">
    <property type="entry name" value="QTMAN_N"/>
</dbReference>
<dbReference type="Pfam" id="PF00534">
    <property type="entry name" value="Glycos_transf_1"/>
    <property type="match status" value="1"/>
</dbReference>
<feature type="domain" description="Glycosyl transferase family 1" evidence="7">
    <location>
        <begin position="186"/>
        <end position="332"/>
    </location>
</feature>
<dbReference type="Proteomes" id="UP000231701">
    <property type="component" value="Chromosome"/>
</dbReference>
<protein>
    <recommendedName>
        <fullName evidence="5">tRNA-queuosine alpha-mannosyltransferase</fullName>
        <ecNumber evidence="4">2.4.1.110</ecNumber>
    </recommendedName>
</protein>
<feature type="domain" description="tRNA-queuosine alpha-mannosyltransferase N-terminal" evidence="8">
    <location>
        <begin position="2"/>
        <end position="171"/>
    </location>
</feature>
<dbReference type="InterPro" id="IPR001296">
    <property type="entry name" value="Glyco_trans_1"/>
</dbReference>
<dbReference type="OrthoDB" id="9792163at2"/>
<dbReference type="Gene3D" id="3.40.50.2000">
    <property type="entry name" value="Glycogen Phosphorylase B"/>
    <property type="match status" value="1"/>
</dbReference>
<keyword evidence="3 9" id="KW-0808">Transferase</keyword>
<keyword evidence="10" id="KW-1185">Reference proteome</keyword>
<evidence type="ECO:0000259" key="7">
    <source>
        <dbReference type="Pfam" id="PF00534"/>
    </source>
</evidence>
<dbReference type="Pfam" id="PF12038">
    <property type="entry name" value="QTMAN_N"/>
    <property type="match status" value="1"/>
</dbReference>
<keyword evidence="2" id="KW-0328">Glycosyltransferase</keyword>
<dbReference type="EMBL" id="CP018799">
    <property type="protein sequence ID" value="ATX80607.1"/>
    <property type="molecule type" value="Genomic_DNA"/>
</dbReference>
<evidence type="ECO:0000313" key="10">
    <source>
        <dbReference type="Proteomes" id="UP000231701"/>
    </source>
</evidence>